<dbReference type="Pfam" id="PF03466">
    <property type="entry name" value="LysR_substrate"/>
    <property type="match status" value="1"/>
</dbReference>
<dbReference type="PANTHER" id="PTHR30126:SF39">
    <property type="entry name" value="HTH-TYPE TRANSCRIPTIONAL REGULATOR CYSL"/>
    <property type="match status" value="1"/>
</dbReference>
<feature type="compositionally biased region" description="Basic and acidic residues" evidence="5">
    <location>
        <begin position="21"/>
        <end position="31"/>
    </location>
</feature>
<dbReference type="InterPro" id="IPR000847">
    <property type="entry name" value="LysR_HTH_N"/>
</dbReference>
<sequence>MRRLGASGSPERRRPASHCARRADCSDEPHRFGRHRGAPRHRSFGGGEHHRGAVRPRAARIGEFSAKVTNVLNLNHVQTLLKVIELGGFRAAARQLGLSASTVVEHVDQLEAELGVRILVRDRGKVALTEQGRLFEPLALALMEIESHCRSLRSSRPLRVAAASNVGVYLLQPALASFAAAHGAEIEPWIGANPAVAERLESGKADVALMEWWDDRPSFVARPWRKEPMVLVAPTSHEWARRGEIDPEELTSEPLLGGESGTGTGAALRRALGPLAESLKVRAGYGSTEGVKRAVRAGLGVSIVLSAAAREEIADGLLASVAIRGVRLEKEIMIVSRSWFSASPSIQTLIEHLVDEARI</sequence>
<evidence type="ECO:0000256" key="1">
    <source>
        <dbReference type="ARBA" id="ARBA00009437"/>
    </source>
</evidence>
<proteinExistence type="inferred from homology"/>
<keyword evidence="2" id="KW-0805">Transcription regulation</keyword>
<dbReference type="SUPFAM" id="SSF46785">
    <property type="entry name" value="Winged helix' DNA-binding domain"/>
    <property type="match status" value="1"/>
</dbReference>
<dbReference type="Gene3D" id="1.10.10.10">
    <property type="entry name" value="Winged helix-like DNA-binding domain superfamily/Winged helix DNA-binding domain"/>
    <property type="match status" value="1"/>
</dbReference>
<gene>
    <name evidence="7" type="ORF">C5689_12145</name>
</gene>
<dbReference type="InterPro" id="IPR036388">
    <property type="entry name" value="WH-like_DNA-bd_sf"/>
</dbReference>
<evidence type="ECO:0000256" key="4">
    <source>
        <dbReference type="ARBA" id="ARBA00023163"/>
    </source>
</evidence>
<accession>A0A2U1SPU4</accession>
<dbReference type="GO" id="GO:0003700">
    <property type="term" value="F:DNA-binding transcription factor activity"/>
    <property type="evidence" value="ECO:0007669"/>
    <property type="project" value="InterPro"/>
</dbReference>
<protein>
    <submittedName>
        <fullName evidence="7">Transcriptional regulator</fullName>
    </submittedName>
</protein>
<dbReference type="InterPro" id="IPR005119">
    <property type="entry name" value="LysR_subst-bd"/>
</dbReference>
<evidence type="ECO:0000256" key="3">
    <source>
        <dbReference type="ARBA" id="ARBA00023125"/>
    </source>
</evidence>
<evidence type="ECO:0000313" key="8">
    <source>
        <dbReference type="Proteomes" id="UP000245137"/>
    </source>
</evidence>
<dbReference type="InterPro" id="IPR036390">
    <property type="entry name" value="WH_DNA-bd_sf"/>
</dbReference>
<comment type="similarity">
    <text evidence="1">Belongs to the LysR transcriptional regulatory family.</text>
</comment>
<dbReference type="Gene3D" id="3.40.190.10">
    <property type="entry name" value="Periplasmic binding protein-like II"/>
    <property type="match status" value="2"/>
</dbReference>
<evidence type="ECO:0000259" key="6">
    <source>
        <dbReference type="PROSITE" id="PS50931"/>
    </source>
</evidence>
<keyword evidence="3" id="KW-0238">DNA-binding</keyword>
<evidence type="ECO:0000313" key="7">
    <source>
        <dbReference type="EMBL" id="PWB93615.1"/>
    </source>
</evidence>
<name>A0A2U1SPU4_METSR</name>
<dbReference type="AlphaFoldDB" id="A0A2U1SPU4"/>
<keyword evidence="4" id="KW-0804">Transcription</keyword>
<organism evidence="7 8">
    <name type="scientific">Methylosinus sporium</name>
    <dbReference type="NCBI Taxonomy" id="428"/>
    <lineage>
        <taxon>Bacteria</taxon>
        <taxon>Pseudomonadati</taxon>
        <taxon>Pseudomonadota</taxon>
        <taxon>Alphaproteobacteria</taxon>
        <taxon>Hyphomicrobiales</taxon>
        <taxon>Methylocystaceae</taxon>
        <taxon>Methylosinus</taxon>
    </lineage>
</organism>
<reference evidence="7 8" key="1">
    <citation type="journal article" date="2018" name="Appl. Microbiol. Biotechnol.">
        <title>Co-cultivation of the strictly anaerobic methanogen Methanosarcina barkeri with aerobic methanotrophs in an oxygen-limited membrane bioreactor.</title>
        <authorList>
            <person name="In 't Zandt M.H."/>
            <person name="van den Bosch T.J.M."/>
            <person name="Rijkers R."/>
            <person name="van Kessel M.A.H.J."/>
            <person name="Jetten M.S.M."/>
            <person name="Welte C.U."/>
        </authorList>
    </citation>
    <scope>NUCLEOTIDE SEQUENCE [LARGE SCALE GENOMIC DNA]</scope>
    <source>
        <strain evidence="7 8">DSM 17706</strain>
    </source>
</reference>
<dbReference type="PANTHER" id="PTHR30126">
    <property type="entry name" value="HTH-TYPE TRANSCRIPTIONAL REGULATOR"/>
    <property type="match status" value="1"/>
</dbReference>
<dbReference type="EMBL" id="PUIV01000018">
    <property type="protein sequence ID" value="PWB93615.1"/>
    <property type="molecule type" value="Genomic_DNA"/>
</dbReference>
<feature type="compositionally biased region" description="Basic residues" evidence="5">
    <location>
        <begin position="32"/>
        <end position="43"/>
    </location>
</feature>
<evidence type="ECO:0000256" key="2">
    <source>
        <dbReference type="ARBA" id="ARBA00023015"/>
    </source>
</evidence>
<feature type="domain" description="HTH lysR-type" evidence="6">
    <location>
        <begin position="72"/>
        <end position="129"/>
    </location>
</feature>
<dbReference type="SUPFAM" id="SSF53850">
    <property type="entry name" value="Periplasmic binding protein-like II"/>
    <property type="match status" value="1"/>
</dbReference>
<dbReference type="Proteomes" id="UP000245137">
    <property type="component" value="Unassembled WGS sequence"/>
</dbReference>
<comment type="caution">
    <text evidence="7">The sequence shown here is derived from an EMBL/GenBank/DDBJ whole genome shotgun (WGS) entry which is preliminary data.</text>
</comment>
<feature type="region of interest" description="Disordered" evidence="5">
    <location>
        <begin position="1"/>
        <end position="53"/>
    </location>
</feature>
<dbReference type="Pfam" id="PF00126">
    <property type="entry name" value="HTH_1"/>
    <property type="match status" value="1"/>
</dbReference>
<evidence type="ECO:0000256" key="5">
    <source>
        <dbReference type="SAM" id="MobiDB-lite"/>
    </source>
</evidence>
<dbReference type="PROSITE" id="PS50931">
    <property type="entry name" value="HTH_LYSR"/>
    <property type="match status" value="1"/>
</dbReference>
<dbReference type="GO" id="GO:0000976">
    <property type="term" value="F:transcription cis-regulatory region binding"/>
    <property type="evidence" value="ECO:0007669"/>
    <property type="project" value="TreeGrafter"/>
</dbReference>
<keyword evidence="8" id="KW-1185">Reference proteome</keyword>